<evidence type="ECO:0000256" key="3">
    <source>
        <dbReference type="ARBA" id="ARBA00023125"/>
    </source>
</evidence>
<proteinExistence type="inferred from homology"/>
<dbReference type="SMART" id="SM00862">
    <property type="entry name" value="Trans_reg_C"/>
    <property type="match status" value="1"/>
</dbReference>
<dbReference type="Gene3D" id="1.25.40.10">
    <property type="entry name" value="Tetratricopeptide repeat domain"/>
    <property type="match status" value="1"/>
</dbReference>
<accession>A0ABX0C802</accession>
<protein>
    <submittedName>
        <fullName evidence="7">AfsR/SARP family transcriptional regulator</fullName>
    </submittedName>
</protein>
<name>A0ABX0C802_9PSEU</name>
<evidence type="ECO:0000313" key="7">
    <source>
        <dbReference type="EMBL" id="NEC62960.1"/>
    </source>
</evidence>
<gene>
    <name evidence="7" type="ORF">G3I59_47070</name>
</gene>
<dbReference type="PANTHER" id="PTHR35807:SF1">
    <property type="entry name" value="TRANSCRIPTIONAL REGULATOR REDD"/>
    <property type="match status" value="1"/>
</dbReference>
<dbReference type="Pfam" id="PF00486">
    <property type="entry name" value="Trans_reg_C"/>
    <property type="match status" value="1"/>
</dbReference>
<dbReference type="CDD" id="cd15831">
    <property type="entry name" value="BTAD"/>
    <property type="match status" value="1"/>
</dbReference>
<evidence type="ECO:0000313" key="8">
    <source>
        <dbReference type="Proteomes" id="UP000470404"/>
    </source>
</evidence>
<evidence type="ECO:0000256" key="1">
    <source>
        <dbReference type="ARBA" id="ARBA00005820"/>
    </source>
</evidence>
<dbReference type="PANTHER" id="PTHR35807">
    <property type="entry name" value="TRANSCRIPTIONAL REGULATOR REDD-RELATED"/>
    <property type="match status" value="1"/>
</dbReference>
<evidence type="ECO:0000256" key="2">
    <source>
        <dbReference type="ARBA" id="ARBA00023015"/>
    </source>
</evidence>
<comment type="caution">
    <text evidence="7">The sequence shown here is derived from an EMBL/GenBank/DDBJ whole genome shotgun (WGS) entry which is preliminary data.</text>
</comment>
<evidence type="ECO:0000259" key="6">
    <source>
        <dbReference type="PROSITE" id="PS51755"/>
    </source>
</evidence>
<organism evidence="7 8">
    <name type="scientific">Amycolatopsis rubida</name>
    <dbReference type="NCBI Taxonomy" id="112413"/>
    <lineage>
        <taxon>Bacteria</taxon>
        <taxon>Bacillati</taxon>
        <taxon>Actinomycetota</taxon>
        <taxon>Actinomycetes</taxon>
        <taxon>Pseudonocardiales</taxon>
        <taxon>Pseudonocardiaceae</taxon>
        <taxon>Amycolatopsis</taxon>
    </lineage>
</organism>
<dbReference type="EMBL" id="JAAGNC010000222">
    <property type="protein sequence ID" value="NEC62960.1"/>
    <property type="molecule type" value="Genomic_DNA"/>
</dbReference>
<keyword evidence="3 5" id="KW-0238">DNA-binding</keyword>
<dbReference type="InterPro" id="IPR011990">
    <property type="entry name" value="TPR-like_helical_dom_sf"/>
</dbReference>
<keyword evidence="4" id="KW-0804">Transcription</keyword>
<dbReference type="SMART" id="SM01043">
    <property type="entry name" value="BTAD"/>
    <property type="match status" value="1"/>
</dbReference>
<sequence length="274" mass="30455">MRVNILGPMVVERGSSIVTPTAPKVRQVLALLALKANSIVRTDQLVEELWGERPPRSAATTLQTYIYQLRERYLLRDRAAASLRTVSSGYVLDLDEDCVDVERFARAAERGRAEYDAGEVESAAETLREALRLWRGPALFDVSVGPVLRVFSVWLQELGRNTLELRIDVDLTLGLHADLVGELAALVADGPTHEGFQARLILALYRSGRRADALRAFELAREALDRELGVDPSPRLWELRRGILNTDPKLDTVAELPARARTSHGVVTSSARLR</sequence>
<keyword evidence="2" id="KW-0805">Transcription regulation</keyword>
<evidence type="ECO:0000256" key="5">
    <source>
        <dbReference type="PROSITE-ProRule" id="PRU01091"/>
    </source>
</evidence>
<dbReference type="Gene3D" id="1.10.10.10">
    <property type="entry name" value="Winged helix-like DNA-binding domain superfamily/Winged helix DNA-binding domain"/>
    <property type="match status" value="1"/>
</dbReference>
<dbReference type="InterPro" id="IPR036388">
    <property type="entry name" value="WH-like_DNA-bd_sf"/>
</dbReference>
<dbReference type="InterPro" id="IPR016032">
    <property type="entry name" value="Sig_transdc_resp-reg_C-effctor"/>
</dbReference>
<dbReference type="RefSeq" id="WP_067588687.1">
    <property type="nucleotide sequence ID" value="NZ_JAAGNC010000222.1"/>
</dbReference>
<dbReference type="InterPro" id="IPR005158">
    <property type="entry name" value="BTAD"/>
</dbReference>
<dbReference type="InterPro" id="IPR051677">
    <property type="entry name" value="AfsR-DnrI-RedD_regulator"/>
</dbReference>
<dbReference type="SUPFAM" id="SSF46894">
    <property type="entry name" value="C-terminal effector domain of the bipartite response regulators"/>
    <property type="match status" value="1"/>
</dbReference>
<comment type="similarity">
    <text evidence="1">Belongs to the AfsR/DnrI/RedD regulatory family.</text>
</comment>
<dbReference type="SUPFAM" id="SSF48452">
    <property type="entry name" value="TPR-like"/>
    <property type="match status" value="1"/>
</dbReference>
<reference evidence="7 8" key="1">
    <citation type="submission" date="2020-01" db="EMBL/GenBank/DDBJ databases">
        <title>Insect and environment-associated Actinomycetes.</title>
        <authorList>
            <person name="Currrie C."/>
            <person name="Chevrette M."/>
            <person name="Carlson C."/>
            <person name="Stubbendieck R."/>
            <person name="Wendt-Pienkowski E."/>
        </authorList>
    </citation>
    <scope>NUCLEOTIDE SEQUENCE [LARGE SCALE GENOMIC DNA]</scope>
    <source>
        <strain evidence="7 8">SID8386</strain>
    </source>
</reference>
<dbReference type="Proteomes" id="UP000470404">
    <property type="component" value="Unassembled WGS sequence"/>
</dbReference>
<dbReference type="InterPro" id="IPR001867">
    <property type="entry name" value="OmpR/PhoB-type_DNA-bd"/>
</dbReference>
<dbReference type="PROSITE" id="PS51755">
    <property type="entry name" value="OMPR_PHOB"/>
    <property type="match status" value="1"/>
</dbReference>
<keyword evidence="8" id="KW-1185">Reference proteome</keyword>
<evidence type="ECO:0000256" key="4">
    <source>
        <dbReference type="ARBA" id="ARBA00023163"/>
    </source>
</evidence>
<feature type="DNA-binding region" description="OmpR/PhoB-type" evidence="5">
    <location>
        <begin position="1"/>
        <end position="94"/>
    </location>
</feature>
<dbReference type="Pfam" id="PF03704">
    <property type="entry name" value="BTAD"/>
    <property type="match status" value="1"/>
</dbReference>
<feature type="domain" description="OmpR/PhoB-type" evidence="6">
    <location>
        <begin position="1"/>
        <end position="94"/>
    </location>
</feature>